<keyword evidence="2 5" id="KW-0812">Transmembrane</keyword>
<keyword evidence="3 5" id="KW-1133">Transmembrane helix</keyword>
<keyword evidence="8" id="KW-1185">Reference proteome</keyword>
<protein>
    <submittedName>
        <fullName evidence="7">YhgE/Pip domain-containing protein</fullName>
    </submittedName>
</protein>
<evidence type="ECO:0000256" key="3">
    <source>
        <dbReference type="ARBA" id="ARBA00022989"/>
    </source>
</evidence>
<dbReference type="Gene3D" id="3.40.1710.10">
    <property type="entry name" value="abc type-2 transporter like domain"/>
    <property type="match status" value="1"/>
</dbReference>
<organism evidence="7 8">
    <name type="scientific">Clostridium brassicae</name>
    <dbReference type="NCBI Taxonomy" id="2999072"/>
    <lineage>
        <taxon>Bacteria</taxon>
        <taxon>Bacillati</taxon>
        <taxon>Bacillota</taxon>
        <taxon>Clostridia</taxon>
        <taxon>Eubacteriales</taxon>
        <taxon>Clostridiaceae</taxon>
        <taxon>Clostridium</taxon>
    </lineage>
</organism>
<dbReference type="InterPro" id="IPR017500">
    <property type="entry name" value="Phage_infect_YhgE_N"/>
</dbReference>
<dbReference type="Proteomes" id="UP001144612">
    <property type="component" value="Unassembled WGS sequence"/>
</dbReference>
<dbReference type="NCBIfam" id="TIGR03057">
    <property type="entry name" value="xxxLxxG_by_4"/>
    <property type="match status" value="2"/>
</dbReference>
<feature type="domain" description="ABC-2 type transporter transmembrane" evidence="6">
    <location>
        <begin position="24"/>
        <end position="165"/>
    </location>
</feature>
<feature type="transmembrane region" description="Helical" evidence="5">
    <location>
        <begin position="696"/>
        <end position="720"/>
    </location>
</feature>
<evidence type="ECO:0000256" key="2">
    <source>
        <dbReference type="ARBA" id="ARBA00022692"/>
    </source>
</evidence>
<dbReference type="NCBIfam" id="TIGR03062">
    <property type="entry name" value="pip_yhgE_Cterm"/>
    <property type="match status" value="1"/>
</dbReference>
<feature type="transmembrane region" description="Helical" evidence="5">
    <location>
        <begin position="21"/>
        <end position="43"/>
    </location>
</feature>
<name>A0ABT4DBT3_9CLOT</name>
<dbReference type="NCBIfam" id="TIGR03061">
    <property type="entry name" value="pip_yhgE_Nterm"/>
    <property type="match status" value="1"/>
</dbReference>
<keyword evidence="4 5" id="KW-0472">Membrane</keyword>
<dbReference type="InterPro" id="IPR023908">
    <property type="entry name" value="xxxLxxG_rpt"/>
</dbReference>
<evidence type="ECO:0000313" key="8">
    <source>
        <dbReference type="Proteomes" id="UP001144612"/>
    </source>
</evidence>
<evidence type="ECO:0000256" key="4">
    <source>
        <dbReference type="ARBA" id="ARBA00023136"/>
    </source>
</evidence>
<feature type="domain" description="ABC-2 type transporter transmembrane" evidence="6">
    <location>
        <begin position="543"/>
        <end position="799"/>
    </location>
</feature>
<evidence type="ECO:0000259" key="6">
    <source>
        <dbReference type="Pfam" id="PF12698"/>
    </source>
</evidence>
<comment type="caution">
    <text evidence="7">The sequence shown here is derived from an EMBL/GenBank/DDBJ whole genome shotgun (WGS) entry which is preliminary data.</text>
</comment>
<dbReference type="RefSeq" id="WP_268062196.1">
    <property type="nucleotide sequence ID" value="NZ_JAPQFJ010000015.1"/>
</dbReference>
<dbReference type="Gene3D" id="1.10.287.950">
    <property type="entry name" value="Methyl-accepting chemotaxis protein"/>
    <property type="match status" value="1"/>
</dbReference>
<evidence type="ECO:0000256" key="1">
    <source>
        <dbReference type="ARBA" id="ARBA00004141"/>
    </source>
</evidence>
<dbReference type="PANTHER" id="PTHR43077:SF5">
    <property type="entry name" value="PHAGE INFECTION PROTEIN"/>
    <property type="match status" value="1"/>
</dbReference>
<dbReference type="EMBL" id="JAPQFJ010000015">
    <property type="protein sequence ID" value="MCY6959762.1"/>
    <property type="molecule type" value="Genomic_DNA"/>
</dbReference>
<evidence type="ECO:0000256" key="5">
    <source>
        <dbReference type="SAM" id="Phobius"/>
    </source>
</evidence>
<sequence length="820" mass="88891">MKIFKFTKEEFKAIFNNKIKIVALIAIIIIPLLYSFFYLKAYWDPYGNLDSYPIAIVNQDKGVYEDGQKHNYGNEIINNLKDNKEVGFEFISSEEAKDGLSNDKYFAAFFISENFSEKIVDAKKGKAVQPVIEYVSNDKKNYIGSKISKAVQGEVKEKIKKNISKAYGEAAFKSIYEMRDGMGDAVDGSQKLLDGENKLKDGANQLNNGISKINSNMPELASGFKRLYDGMISMEKGINDPSGLKSGSVNLSQGLKIAEVGSNELSEGILKASNGIDSLYEGILKLNNALNTEEKDKNDKPLGLKNGALALENGVTSLNNVINTQAKDQNGNPLGLKEGMISLNNGINTLNKGVNGDEGLVEAVNKIYEGNKTLSASVDSLDRAFQAYKANPNSETLVQVEYIINALKYNTSQNSKDPSKPTFKDGIDNLKQGTDGLSISIDKALVPASASITKGVGTLASTVNDQVLPATKGVTNGVKQVSNTMNFQVAPGTAQLQTGLQELNKGSQRLNNGVGELYNGSTTMVQGVDTLGNGTTNMKDGMSKFNETIPVLTNGISKLFKGSEEISKGMGKLQSGTEELNDGLNDGIDKVNKNVSTPSKELGEFVGEPIKVNENVINPVPNYGTGLAPYFLPISSWLGAVFMFFVLKSKRDNAEEYNSAERVLGSYFTYAILGIIQAIALGVVVLGLGIKPSNIPMLFVINVFMSLCFVAIIQCFTSLLGLAGEGLAIIVLVLQLCSDAGTFPIETLPEFFKNISGFLPFTYCVQMIREVLSATSINYSLVIKDISMLIIFALVFMMVNMIFNKKGQAISETLEEKLAS</sequence>
<dbReference type="Pfam" id="PF12698">
    <property type="entry name" value="ABC2_membrane_3"/>
    <property type="match status" value="2"/>
</dbReference>
<dbReference type="PANTHER" id="PTHR43077">
    <property type="entry name" value="TRANSPORT PERMEASE YVFS-RELATED"/>
    <property type="match status" value="1"/>
</dbReference>
<dbReference type="InterPro" id="IPR017501">
    <property type="entry name" value="Phage_infect_YhgE_C"/>
</dbReference>
<feature type="transmembrane region" description="Helical" evidence="5">
    <location>
        <begin position="627"/>
        <end position="647"/>
    </location>
</feature>
<dbReference type="InterPro" id="IPR051328">
    <property type="entry name" value="T7SS_ABC-Transporter"/>
</dbReference>
<evidence type="ECO:0000313" key="7">
    <source>
        <dbReference type="EMBL" id="MCY6959762.1"/>
    </source>
</evidence>
<dbReference type="InterPro" id="IPR013525">
    <property type="entry name" value="ABC2_TM"/>
</dbReference>
<feature type="transmembrane region" description="Helical" evidence="5">
    <location>
        <begin position="786"/>
        <end position="803"/>
    </location>
</feature>
<feature type="transmembrane region" description="Helical" evidence="5">
    <location>
        <begin position="667"/>
        <end position="690"/>
    </location>
</feature>
<proteinExistence type="predicted"/>
<gene>
    <name evidence="7" type="ORF">OW729_14170</name>
</gene>
<accession>A0ABT4DBT3</accession>
<reference evidence="7" key="1">
    <citation type="submission" date="2022-12" db="EMBL/GenBank/DDBJ databases">
        <title>Clostridium sp. nov., isolated from industrial wastewater.</title>
        <authorList>
            <person name="Jiayan W."/>
        </authorList>
    </citation>
    <scope>NUCLEOTIDE SEQUENCE</scope>
    <source>
        <strain evidence="7">ZC22-4</strain>
    </source>
</reference>
<comment type="subcellular location">
    <subcellularLocation>
        <location evidence="1">Membrane</location>
        <topology evidence="1">Multi-pass membrane protein</topology>
    </subcellularLocation>
</comment>